<evidence type="ECO:0000313" key="2">
    <source>
        <dbReference type="EMBL" id="KPU45396.1"/>
    </source>
</evidence>
<dbReference type="AlphaFoldDB" id="A0A0P8W9V1"/>
<dbReference type="SUPFAM" id="SSF53067">
    <property type="entry name" value="Actin-like ATPase domain"/>
    <property type="match status" value="1"/>
</dbReference>
<dbReference type="PANTHER" id="PTHR42895">
    <property type="entry name" value="IRON-SULFUR CLUSTER-BINDING PROTEIN-RELATED"/>
    <property type="match status" value="1"/>
</dbReference>
<dbReference type="InterPro" id="IPR052911">
    <property type="entry name" value="Corrinoid_activation_enz"/>
</dbReference>
<dbReference type="OrthoDB" id="9810588at2"/>
<comment type="caution">
    <text evidence="2">The sequence shown here is derived from an EMBL/GenBank/DDBJ whole genome shotgun (WGS) entry which is preliminary data.</text>
</comment>
<dbReference type="STRING" id="36849.OXPF_06290"/>
<dbReference type="InterPro" id="IPR043129">
    <property type="entry name" value="ATPase_NBD"/>
</dbReference>
<dbReference type="InterPro" id="IPR041414">
    <property type="entry name" value="Raco-like_middle"/>
</dbReference>
<evidence type="ECO:0000313" key="3">
    <source>
        <dbReference type="Proteomes" id="UP000050326"/>
    </source>
</evidence>
<evidence type="ECO:0000259" key="1">
    <source>
        <dbReference type="PROSITE" id="PS51085"/>
    </source>
</evidence>
<dbReference type="InterPro" id="IPR042259">
    <property type="entry name" value="Raco-like_middle_sf"/>
</dbReference>
<dbReference type="InterPro" id="IPR012675">
    <property type="entry name" value="Beta-grasp_dom_sf"/>
</dbReference>
<protein>
    <submittedName>
        <fullName evidence="2">Na(+)-translocating NADH-quinone reductase subunit F</fullName>
    </submittedName>
</protein>
<name>A0A0P8W9V1_9CLOT</name>
<dbReference type="InterPro" id="IPR040506">
    <property type="entry name" value="RACo_linker"/>
</dbReference>
<dbReference type="Gene3D" id="3.10.20.30">
    <property type="match status" value="1"/>
</dbReference>
<dbReference type="Gene3D" id="3.30.420.480">
    <property type="entry name" value="Domain of unknown function (DUF4445)"/>
    <property type="match status" value="1"/>
</dbReference>
<dbReference type="RefSeq" id="WP_160317138.1">
    <property type="nucleotide sequence ID" value="NZ_LKET01000021.1"/>
</dbReference>
<accession>A0A0P8W9V1</accession>
<dbReference type="CDD" id="cd00207">
    <property type="entry name" value="fer2"/>
    <property type="match status" value="1"/>
</dbReference>
<dbReference type="EMBL" id="LKET01000021">
    <property type="protein sequence ID" value="KPU45396.1"/>
    <property type="molecule type" value="Genomic_DNA"/>
</dbReference>
<sequence>MRTFQITVKKDGGPRVIYANEGDNLLKVMIKEGIYVQTPCGGKGICGKCKVIFHKGAKEPANTDIKHLSEDEISRGMRLACGVIVDEPMDIEVPTVASAINVLTTGSEDMDIQVSPFVIKKYLNLTPPSIHDQRSDIRRIQDGLGITSLSARSKLMREMHDVLIKSDYKVTVSVYKGELLNIEAGDASDKSYGIAVDIGTTTVASYLIDLTSGKVIDVESGVNAQRPYGADVISRINYTIQQKDGLTTLRDAIVNQLGGMLIKLCERNNMETKHVYNVTVVGNTTMTHLFLGVPCESIAVSPYIPVVTDLVEVPGREMNMPIDGYVSVLPGVASYVGSDITAGILACGMHKSEKYSLLLDLGTNGEMAVGNKDGIVSCATAAGPAFEGATIKWGIGGVKGAVSKIDLSQDKIYSTIGDAKPIGICGSGVLDAVSEFVKYEIINKTGRMYKPEELDLPDSLKNRITTTDSGKQFTIEGDVVFTQKDVREVQLAKAAVSAGMKILVKEAGIEFKDVETIYVAGGFGNFMNIESALNIGLLPKELAGKVKSIGNSAGTGSKMCLLSESAIGELEKISNSTKYVELSGRPDFEGLFVDSMVF</sequence>
<dbReference type="Pfam" id="PF17651">
    <property type="entry name" value="Raco_middle"/>
    <property type="match status" value="1"/>
</dbReference>
<keyword evidence="3" id="KW-1185">Reference proteome</keyword>
<dbReference type="InterPro" id="IPR036010">
    <property type="entry name" value="2Fe-2S_ferredoxin-like_sf"/>
</dbReference>
<dbReference type="SUPFAM" id="SSF54292">
    <property type="entry name" value="2Fe-2S ferredoxin-like"/>
    <property type="match status" value="1"/>
</dbReference>
<dbReference type="PATRIC" id="fig|36849.3.peg.676"/>
<dbReference type="InterPro" id="IPR027980">
    <property type="entry name" value="RACo_C"/>
</dbReference>
<organism evidence="2 3">
    <name type="scientific">Oxobacter pfennigii</name>
    <dbReference type="NCBI Taxonomy" id="36849"/>
    <lineage>
        <taxon>Bacteria</taxon>
        <taxon>Bacillati</taxon>
        <taxon>Bacillota</taxon>
        <taxon>Clostridia</taxon>
        <taxon>Eubacteriales</taxon>
        <taxon>Clostridiaceae</taxon>
        <taxon>Oxobacter</taxon>
    </lineage>
</organism>
<feature type="domain" description="2Fe-2S ferredoxin-type" evidence="1">
    <location>
        <begin position="4"/>
        <end position="99"/>
    </location>
</feature>
<reference evidence="2 3" key="1">
    <citation type="submission" date="2015-09" db="EMBL/GenBank/DDBJ databases">
        <title>Genome sequence of Oxobacter pfennigii DSM 3222.</title>
        <authorList>
            <person name="Poehlein A."/>
            <person name="Bengelsdorf F.R."/>
            <person name="Schiel-Bengelsdorf B."/>
            <person name="Duerre P."/>
            <person name="Daniel R."/>
        </authorList>
    </citation>
    <scope>NUCLEOTIDE SEQUENCE [LARGE SCALE GENOMIC DNA]</scope>
    <source>
        <strain evidence="2 3">DSM 3222</strain>
    </source>
</reference>
<dbReference type="InterPro" id="IPR001041">
    <property type="entry name" value="2Fe-2S_ferredoxin-type"/>
</dbReference>
<dbReference type="PROSITE" id="PS51085">
    <property type="entry name" value="2FE2S_FER_2"/>
    <property type="match status" value="1"/>
</dbReference>
<gene>
    <name evidence="2" type="primary">nqrF_1</name>
    <name evidence="2" type="ORF">OXPF_06290</name>
</gene>
<dbReference type="Proteomes" id="UP000050326">
    <property type="component" value="Unassembled WGS sequence"/>
</dbReference>
<dbReference type="Gene3D" id="3.10.20.880">
    <property type="match status" value="1"/>
</dbReference>
<dbReference type="PANTHER" id="PTHR42895:SF1">
    <property type="entry name" value="IRON-SULFUR CLUSTER PROTEIN"/>
    <property type="match status" value="1"/>
</dbReference>
<proteinExistence type="predicted"/>
<dbReference type="GO" id="GO:0051536">
    <property type="term" value="F:iron-sulfur cluster binding"/>
    <property type="evidence" value="ECO:0007669"/>
    <property type="project" value="InterPro"/>
</dbReference>
<dbReference type="Pfam" id="PF14574">
    <property type="entry name" value="RACo_C_ter"/>
    <property type="match status" value="1"/>
</dbReference>
<dbReference type="Pfam" id="PF17650">
    <property type="entry name" value="RACo_linker"/>
    <property type="match status" value="1"/>
</dbReference>
<dbReference type="Pfam" id="PF00111">
    <property type="entry name" value="Fer2"/>
    <property type="match status" value="1"/>
</dbReference>